<dbReference type="PRINTS" id="PR00352">
    <property type="entry name" value="3FE4SFRDOXIN"/>
</dbReference>
<dbReference type="InterPro" id="IPR001080">
    <property type="entry name" value="3Fe4S_ferredoxin"/>
</dbReference>
<proteinExistence type="predicted"/>
<dbReference type="InterPro" id="IPR017900">
    <property type="entry name" value="4Fe4S_Fe_S_CS"/>
</dbReference>
<dbReference type="AlphaFoldDB" id="A0AAV1IBQ0"/>
<evidence type="ECO:0000256" key="2">
    <source>
        <dbReference type="ARBA" id="ARBA00023004"/>
    </source>
</evidence>
<reference evidence="6 7" key="1">
    <citation type="submission" date="2023-10" db="EMBL/GenBank/DDBJ databases">
        <authorList>
            <person name="Maclean D."/>
            <person name="Macfadyen A."/>
        </authorList>
    </citation>
    <scope>NUCLEOTIDE SEQUENCE [LARGE SCALE GENOMIC DNA]</scope>
</reference>
<dbReference type="PROSITE" id="PS50076">
    <property type="entry name" value="DNAJ_2"/>
    <property type="match status" value="1"/>
</dbReference>
<evidence type="ECO:0000313" key="6">
    <source>
        <dbReference type="EMBL" id="CAK0783455.1"/>
    </source>
</evidence>
<dbReference type="SMART" id="SM00271">
    <property type="entry name" value="DnaJ"/>
    <property type="match status" value="1"/>
</dbReference>
<feature type="domain" description="4Fe-4S ferredoxin-type" evidence="5">
    <location>
        <begin position="166"/>
        <end position="194"/>
    </location>
</feature>
<dbReference type="PANTHER" id="PTHR45295">
    <property type="entry name" value="CHAPERONE PROTEIN DNAJ C76, CHLOROPLASTIC"/>
    <property type="match status" value="1"/>
</dbReference>
<organism evidence="6 7">
    <name type="scientific">Coccomyxa viridis</name>
    <dbReference type="NCBI Taxonomy" id="1274662"/>
    <lineage>
        <taxon>Eukaryota</taxon>
        <taxon>Viridiplantae</taxon>
        <taxon>Chlorophyta</taxon>
        <taxon>core chlorophytes</taxon>
        <taxon>Trebouxiophyceae</taxon>
        <taxon>Trebouxiophyceae incertae sedis</taxon>
        <taxon>Coccomyxaceae</taxon>
        <taxon>Coccomyxa</taxon>
    </lineage>
</organism>
<dbReference type="SUPFAM" id="SSF46565">
    <property type="entry name" value="Chaperone J-domain"/>
    <property type="match status" value="1"/>
</dbReference>
<evidence type="ECO:0000256" key="3">
    <source>
        <dbReference type="ARBA" id="ARBA00023014"/>
    </source>
</evidence>
<dbReference type="GO" id="GO:0005506">
    <property type="term" value="F:iron ion binding"/>
    <property type="evidence" value="ECO:0007669"/>
    <property type="project" value="InterPro"/>
</dbReference>
<dbReference type="Gene3D" id="1.10.287.110">
    <property type="entry name" value="DnaJ domain"/>
    <property type="match status" value="1"/>
</dbReference>
<dbReference type="InterPro" id="IPR017896">
    <property type="entry name" value="4Fe4S_Fe-S-bd"/>
</dbReference>
<dbReference type="SUPFAM" id="SSF54862">
    <property type="entry name" value="4Fe-4S ferredoxins"/>
    <property type="match status" value="1"/>
</dbReference>
<keyword evidence="3" id="KW-0411">Iron-sulfur</keyword>
<feature type="domain" description="J" evidence="4">
    <location>
        <begin position="77"/>
        <end position="140"/>
    </location>
</feature>
<dbReference type="PROSITE" id="PS51379">
    <property type="entry name" value="4FE4S_FER_2"/>
    <property type="match status" value="1"/>
</dbReference>
<dbReference type="GO" id="GO:0009055">
    <property type="term" value="F:electron transfer activity"/>
    <property type="evidence" value="ECO:0007669"/>
    <property type="project" value="InterPro"/>
</dbReference>
<evidence type="ECO:0000313" key="7">
    <source>
        <dbReference type="Proteomes" id="UP001314263"/>
    </source>
</evidence>
<dbReference type="InterPro" id="IPR036869">
    <property type="entry name" value="J_dom_sf"/>
</dbReference>
<dbReference type="InterPro" id="IPR001623">
    <property type="entry name" value="DnaJ_domain"/>
</dbReference>
<evidence type="ECO:0000259" key="4">
    <source>
        <dbReference type="PROSITE" id="PS50076"/>
    </source>
</evidence>
<gene>
    <name evidence="6" type="ORF">CVIRNUC_006654</name>
</gene>
<dbReference type="EMBL" id="CAUYUE010000008">
    <property type="protein sequence ID" value="CAK0783455.1"/>
    <property type="molecule type" value="Genomic_DNA"/>
</dbReference>
<keyword evidence="2" id="KW-0408">Iron</keyword>
<comment type="caution">
    <text evidence="6">The sequence shown here is derived from an EMBL/GenBank/DDBJ whole genome shotgun (WGS) entry which is preliminary data.</text>
</comment>
<name>A0AAV1IBQ0_9CHLO</name>
<dbReference type="Pfam" id="PF13370">
    <property type="entry name" value="Fer4_13"/>
    <property type="match status" value="1"/>
</dbReference>
<dbReference type="GO" id="GO:0051536">
    <property type="term" value="F:iron-sulfur cluster binding"/>
    <property type="evidence" value="ECO:0007669"/>
    <property type="project" value="UniProtKB-KW"/>
</dbReference>
<evidence type="ECO:0000256" key="1">
    <source>
        <dbReference type="ARBA" id="ARBA00022723"/>
    </source>
</evidence>
<protein>
    <submittedName>
        <fullName evidence="6">Uncharacterized protein</fullName>
    </submittedName>
</protein>
<dbReference type="PANTHER" id="PTHR45295:SF1">
    <property type="entry name" value="CHAPERONE PROTEIN DNAJ C76, CHLOROPLASTIC"/>
    <property type="match status" value="1"/>
</dbReference>
<accession>A0AAV1IBQ0</accession>
<sequence length="331" mass="37614">MNIVRASLSIRPAFQHLNGASQNPGVALEQRCLRTIPHAQVKQREELGLVLSDTERDYFREVSSSQAEEFNAPAPSDFFQLLNLDLGATTTDIKQSYRALQRLVHPDLIGDDANEVSVLLNIAYTTLMDEALRAAYQYDVEKYRKDGRAYDGRPVSKWHGAPEEKRAVFVDETSCTGCFHCANMCPSTFFMEDDYGRARVHTQWGDDAEYIEEAVSMCPVDCISYVNRDQLALLEFVLKSCYREDSALMGRRRSGNLGSKPNKHDPFKRAEIWLRHRKEAKLQESSIWKSLLTEEASAAMARAWLALPYAVKEKGWPEFVEANGRVAFFGR</sequence>
<dbReference type="PROSITE" id="PS00198">
    <property type="entry name" value="4FE4S_FER_1"/>
    <property type="match status" value="1"/>
</dbReference>
<dbReference type="Gene3D" id="3.30.70.20">
    <property type="match status" value="1"/>
</dbReference>
<evidence type="ECO:0000259" key="5">
    <source>
        <dbReference type="PROSITE" id="PS51379"/>
    </source>
</evidence>
<dbReference type="Pfam" id="PF00226">
    <property type="entry name" value="DnaJ"/>
    <property type="match status" value="1"/>
</dbReference>
<dbReference type="Proteomes" id="UP001314263">
    <property type="component" value="Unassembled WGS sequence"/>
</dbReference>
<keyword evidence="7" id="KW-1185">Reference proteome</keyword>
<keyword evidence="1" id="KW-0479">Metal-binding</keyword>
<dbReference type="CDD" id="cd06257">
    <property type="entry name" value="DnaJ"/>
    <property type="match status" value="1"/>
</dbReference>